<sequence>MLRIAHPPGKGARPFSPFASGSPPLAINCPPLFVRERQWTVGARPHYLSPLPQYPRVNCTSLSDHLPTEFAAGEFAERKSEGEKAPVADAIQLLPSAGVFTGGGSESERLQANPGTADHSAALAELSYETHRC</sequence>
<proteinExistence type="predicted"/>
<organism evidence="1 2">
    <name type="scientific">Plectus sambesii</name>
    <dbReference type="NCBI Taxonomy" id="2011161"/>
    <lineage>
        <taxon>Eukaryota</taxon>
        <taxon>Metazoa</taxon>
        <taxon>Ecdysozoa</taxon>
        <taxon>Nematoda</taxon>
        <taxon>Chromadorea</taxon>
        <taxon>Plectida</taxon>
        <taxon>Plectina</taxon>
        <taxon>Plectoidea</taxon>
        <taxon>Plectidae</taxon>
        <taxon>Plectus</taxon>
    </lineage>
</organism>
<accession>A0A914WWM9</accession>
<protein>
    <submittedName>
        <fullName evidence="2">Uncharacterized protein</fullName>
    </submittedName>
</protein>
<evidence type="ECO:0000313" key="2">
    <source>
        <dbReference type="WBParaSite" id="PSAMB.scaffold551size62451.g6993.t1"/>
    </source>
</evidence>
<dbReference type="Proteomes" id="UP000887566">
    <property type="component" value="Unplaced"/>
</dbReference>
<keyword evidence="1" id="KW-1185">Reference proteome</keyword>
<reference evidence="2" key="1">
    <citation type="submission" date="2022-11" db="UniProtKB">
        <authorList>
            <consortium name="WormBaseParasite"/>
        </authorList>
    </citation>
    <scope>IDENTIFICATION</scope>
</reference>
<evidence type="ECO:0000313" key="1">
    <source>
        <dbReference type="Proteomes" id="UP000887566"/>
    </source>
</evidence>
<dbReference type="WBParaSite" id="PSAMB.scaffold551size62451.g6993.t1">
    <property type="protein sequence ID" value="PSAMB.scaffold551size62451.g6993.t1"/>
    <property type="gene ID" value="PSAMB.scaffold551size62451.g6993"/>
</dbReference>
<dbReference type="AlphaFoldDB" id="A0A914WWM9"/>
<name>A0A914WWM9_9BILA</name>